<evidence type="ECO:0000256" key="1">
    <source>
        <dbReference type="SAM" id="MobiDB-lite"/>
    </source>
</evidence>
<reference evidence="2" key="1">
    <citation type="submission" date="2023-03" db="EMBL/GenBank/DDBJ databases">
        <title>Massive genome expansion in bonnet fungi (Mycena s.s.) driven by repeated elements and novel gene families across ecological guilds.</title>
        <authorList>
            <consortium name="Lawrence Berkeley National Laboratory"/>
            <person name="Harder C.B."/>
            <person name="Miyauchi S."/>
            <person name="Viragh M."/>
            <person name="Kuo A."/>
            <person name="Thoen E."/>
            <person name="Andreopoulos B."/>
            <person name="Lu D."/>
            <person name="Skrede I."/>
            <person name="Drula E."/>
            <person name="Henrissat B."/>
            <person name="Morin E."/>
            <person name="Kohler A."/>
            <person name="Barry K."/>
            <person name="LaButti K."/>
            <person name="Morin E."/>
            <person name="Salamov A."/>
            <person name="Lipzen A."/>
            <person name="Mereny Z."/>
            <person name="Hegedus B."/>
            <person name="Baldrian P."/>
            <person name="Stursova M."/>
            <person name="Weitz H."/>
            <person name="Taylor A."/>
            <person name="Grigoriev I.V."/>
            <person name="Nagy L.G."/>
            <person name="Martin F."/>
            <person name="Kauserud H."/>
        </authorList>
    </citation>
    <scope>NUCLEOTIDE SEQUENCE</scope>
    <source>
        <strain evidence="2">CBHHK067</strain>
    </source>
</reference>
<dbReference type="AlphaFoldDB" id="A0AAD7AZ43"/>
<keyword evidence="3" id="KW-1185">Reference proteome</keyword>
<feature type="compositionally biased region" description="Basic and acidic residues" evidence="1">
    <location>
        <begin position="177"/>
        <end position="193"/>
    </location>
</feature>
<accession>A0AAD7AZ43</accession>
<feature type="region of interest" description="Disordered" evidence="1">
    <location>
        <begin position="228"/>
        <end position="247"/>
    </location>
</feature>
<feature type="compositionally biased region" description="Basic and acidic residues" evidence="1">
    <location>
        <begin position="155"/>
        <end position="169"/>
    </location>
</feature>
<gene>
    <name evidence="2" type="ORF">B0H17DRAFT_1154425</name>
</gene>
<protein>
    <submittedName>
        <fullName evidence="2">Uncharacterized protein</fullName>
    </submittedName>
</protein>
<feature type="compositionally biased region" description="Acidic residues" evidence="1">
    <location>
        <begin position="143"/>
        <end position="154"/>
    </location>
</feature>
<sequence length="315" mass="35718">MVSRPPSPESEESLYNDGQGLQFTVELTLLPDEKARKNAKAKVIKKNLYVHEDSAFNHLLYMAIKIFRREDDLSFSFLPRDDQYDSTTIDIPGMTYTIPKSTFKEMALTCDADYQSMLTAARKKEVPETINICMAELKPHEEGDNDEQSSDDEEAPRKEEKEDKARKDYGMPMGTHVDLKNPPDSKPFEHQQPDDDDQALIRTRATQKGTMKDNNITINLTMPETAVPAQTQPQPVPPVRQPSRPGIAPQMSLELFSQRYNLTAGIYNKLRAYSVTGPHALRYLKNNHLEDAHLNPAEIADVRDAQDRWVAGEGE</sequence>
<proteinExistence type="predicted"/>
<feature type="region of interest" description="Disordered" evidence="1">
    <location>
        <begin position="136"/>
        <end position="198"/>
    </location>
</feature>
<dbReference type="Proteomes" id="UP001221757">
    <property type="component" value="Unassembled WGS sequence"/>
</dbReference>
<evidence type="ECO:0000313" key="3">
    <source>
        <dbReference type="Proteomes" id="UP001221757"/>
    </source>
</evidence>
<dbReference type="EMBL" id="JARKIE010001195">
    <property type="protein sequence ID" value="KAJ7604763.1"/>
    <property type="molecule type" value="Genomic_DNA"/>
</dbReference>
<name>A0AAD7AZ43_MYCRO</name>
<comment type="caution">
    <text evidence="2">The sequence shown here is derived from an EMBL/GenBank/DDBJ whole genome shotgun (WGS) entry which is preliminary data.</text>
</comment>
<evidence type="ECO:0000313" key="2">
    <source>
        <dbReference type="EMBL" id="KAJ7604763.1"/>
    </source>
</evidence>
<organism evidence="2 3">
    <name type="scientific">Mycena rosella</name>
    <name type="common">Pink bonnet</name>
    <name type="synonym">Agaricus rosellus</name>
    <dbReference type="NCBI Taxonomy" id="1033263"/>
    <lineage>
        <taxon>Eukaryota</taxon>
        <taxon>Fungi</taxon>
        <taxon>Dikarya</taxon>
        <taxon>Basidiomycota</taxon>
        <taxon>Agaricomycotina</taxon>
        <taxon>Agaricomycetes</taxon>
        <taxon>Agaricomycetidae</taxon>
        <taxon>Agaricales</taxon>
        <taxon>Marasmiineae</taxon>
        <taxon>Mycenaceae</taxon>
        <taxon>Mycena</taxon>
    </lineage>
</organism>